<dbReference type="PANTHER" id="PTHR43162">
    <property type="match status" value="1"/>
</dbReference>
<reference evidence="2" key="1">
    <citation type="journal article" date="2020" name="Mol. Plant Microbe Interact.">
        <title>Genome Sequence of the Biocontrol Agent Coniothyrium minitans strain Conio (IMI 134523).</title>
        <authorList>
            <person name="Patel D."/>
            <person name="Shittu T.A."/>
            <person name="Baroncelli R."/>
            <person name="Muthumeenakshi S."/>
            <person name="Osborne T.H."/>
            <person name="Janganan T.K."/>
            <person name="Sreenivasaprasad S."/>
        </authorList>
    </citation>
    <scope>NUCLEOTIDE SEQUENCE</scope>
    <source>
        <strain evidence="2">Conio</strain>
    </source>
</reference>
<proteinExistence type="predicted"/>
<dbReference type="OrthoDB" id="3539286at2759"/>
<dbReference type="InterPro" id="IPR036291">
    <property type="entry name" value="NAD(P)-bd_dom_sf"/>
</dbReference>
<dbReference type="AlphaFoldDB" id="A0A9P6KRR9"/>
<accession>A0A9P6KRR9</accession>
<protein>
    <submittedName>
        <fullName evidence="2">Transcriptional regulator</fullName>
    </submittedName>
</protein>
<organism evidence="2 3">
    <name type="scientific">Paraphaeosphaeria minitans</name>
    <dbReference type="NCBI Taxonomy" id="565426"/>
    <lineage>
        <taxon>Eukaryota</taxon>
        <taxon>Fungi</taxon>
        <taxon>Dikarya</taxon>
        <taxon>Ascomycota</taxon>
        <taxon>Pezizomycotina</taxon>
        <taxon>Dothideomycetes</taxon>
        <taxon>Pleosporomycetidae</taxon>
        <taxon>Pleosporales</taxon>
        <taxon>Massarineae</taxon>
        <taxon>Didymosphaeriaceae</taxon>
        <taxon>Paraphaeosphaeria</taxon>
    </lineage>
</organism>
<dbReference type="InterPro" id="IPR051604">
    <property type="entry name" value="Ergot_Alk_Oxidoreductase"/>
</dbReference>
<dbReference type="Gene3D" id="3.40.50.720">
    <property type="entry name" value="NAD(P)-binding Rossmann-like Domain"/>
    <property type="match status" value="1"/>
</dbReference>
<dbReference type="Proteomes" id="UP000756921">
    <property type="component" value="Unassembled WGS sequence"/>
</dbReference>
<evidence type="ECO:0000259" key="1">
    <source>
        <dbReference type="Pfam" id="PF13460"/>
    </source>
</evidence>
<dbReference type="InterPro" id="IPR016040">
    <property type="entry name" value="NAD(P)-bd_dom"/>
</dbReference>
<dbReference type="Pfam" id="PF13460">
    <property type="entry name" value="NAD_binding_10"/>
    <property type="match status" value="1"/>
</dbReference>
<dbReference type="SUPFAM" id="SSF51735">
    <property type="entry name" value="NAD(P)-binding Rossmann-fold domains"/>
    <property type="match status" value="1"/>
</dbReference>
<evidence type="ECO:0000313" key="3">
    <source>
        <dbReference type="Proteomes" id="UP000756921"/>
    </source>
</evidence>
<dbReference type="EMBL" id="WJXW01000004">
    <property type="protein sequence ID" value="KAF9736450.1"/>
    <property type="molecule type" value="Genomic_DNA"/>
</dbReference>
<gene>
    <name evidence="2" type="ORF">PMIN01_04229</name>
</gene>
<comment type="caution">
    <text evidence="2">The sequence shown here is derived from an EMBL/GenBank/DDBJ whole genome shotgun (WGS) entry which is preliminary data.</text>
</comment>
<sequence>MAPSYLITAANGHIGTRLVPLLLAHPSQPTLVLPTSNSARLTSSLSAHVDTSRVQVLEGSVQDPVFVEAALKNHHVTAVFLCLTGSDELFTTFNFLDCIRRSGTVKHLVYISAASDLSLEAQQSGLLKDIYCAHVAVKFIVEAKIMHGLLPREREGGLSWTILGPTLFFSNDLRGQREMLDEGLFDEPLGSKGVSRVSEDDVALAAVNALEDDGKRWGGKKIMVGSLQTYSNQDTARLWSQALDKDIRPTLSDKASLDDWEPRFAKKAGAAWGRDVRLMYEIFEEMPFGMTEEQYKEQVALLGKEADSYEEFVETTGKEWRQIASSK</sequence>
<name>A0A9P6KRR9_9PLEO</name>
<dbReference type="PANTHER" id="PTHR43162:SF1">
    <property type="entry name" value="PRESTALK A DIFFERENTIATION PROTEIN A"/>
    <property type="match status" value="1"/>
</dbReference>
<feature type="domain" description="NAD(P)-binding" evidence="1">
    <location>
        <begin position="10"/>
        <end position="212"/>
    </location>
</feature>
<keyword evidence="3" id="KW-1185">Reference proteome</keyword>
<evidence type="ECO:0000313" key="2">
    <source>
        <dbReference type="EMBL" id="KAF9736450.1"/>
    </source>
</evidence>